<feature type="transmembrane region" description="Helical" evidence="1">
    <location>
        <begin position="123"/>
        <end position="141"/>
    </location>
</feature>
<sequence length="142" mass="14965">MAKNATPTSVAKSRTSESNRLLLIAGIFATIWTGFGINALLRPMAAYSIFEFPVPIASADQAVIEGLMLIYGARDLFMGFAVLITALLGSRRACGYVVLAGAAVAFVDGWACLRVVGDGQWNHWGYAPALVIVGALMAGVLD</sequence>
<dbReference type="EMBL" id="NAJM01000004">
    <property type="protein sequence ID" value="RVX74591.1"/>
    <property type="molecule type" value="Genomic_DNA"/>
</dbReference>
<accession>A0A438NFU7</accession>
<evidence type="ECO:0008006" key="4">
    <source>
        <dbReference type="Google" id="ProtNLM"/>
    </source>
</evidence>
<feature type="transmembrane region" description="Helical" evidence="1">
    <location>
        <begin position="96"/>
        <end position="117"/>
    </location>
</feature>
<feature type="transmembrane region" description="Helical" evidence="1">
    <location>
        <begin position="21"/>
        <end position="41"/>
    </location>
</feature>
<gene>
    <name evidence="2" type="ORF">B0A52_01717</name>
</gene>
<feature type="transmembrane region" description="Helical" evidence="1">
    <location>
        <begin position="68"/>
        <end position="89"/>
    </location>
</feature>
<proteinExistence type="predicted"/>
<name>A0A438NFU7_EXOME</name>
<dbReference type="AlphaFoldDB" id="A0A438NFU7"/>
<protein>
    <recommendedName>
        <fullName evidence="4">Integral membrane protein</fullName>
    </recommendedName>
</protein>
<dbReference type="Pfam" id="PF14087">
    <property type="entry name" value="DUF4267"/>
    <property type="match status" value="1"/>
</dbReference>
<keyword evidence="1" id="KW-0472">Membrane</keyword>
<evidence type="ECO:0000313" key="2">
    <source>
        <dbReference type="EMBL" id="RVX74591.1"/>
    </source>
</evidence>
<comment type="caution">
    <text evidence="2">The sequence shown here is derived from an EMBL/GenBank/DDBJ whole genome shotgun (WGS) entry which is preliminary data.</text>
</comment>
<keyword evidence="1" id="KW-0812">Transmembrane</keyword>
<keyword evidence="1" id="KW-1133">Transmembrane helix</keyword>
<reference evidence="2 3" key="1">
    <citation type="submission" date="2017-03" db="EMBL/GenBank/DDBJ databases">
        <title>Genomes of endolithic fungi from Antarctica.</title>
        <authorList>
            <person name="Coleine C."/>
            <person name="Masonjones S."/>
            <person name="Stajich J.E."/>
        </authorList>
    </citation>
    <scope>NUCLEOTIDE SEQUENCE [LARGE SCALE GENOMIC DNA]</scope>
    <source>
        <strain evidence="2 3">CCFEE 6314</strain>
    </source>
</reference>
<organism evidence="2 3">
    <name type="scientific">Exophiala mesophila</name>
    <name type="common">Black yeast-like fungus</name>
    <dbReference type="NCBI Taxonomy" id="212818"/>
    <lineage>
        <taxon>Eukaryota</taxon>
        <taxon>Fungi</taxon>
        <taxon>Dikarya</taxon>
        <taxon>Ascomycota</taxon>
        <taxon>Pezizomycotina</taxon>
        <taxon>Eurotiomycetes</taxon>
        <taxon>Chaetothyriomycetidae</taxon>
        <taxon>Chaetothyriales</taxon>
        <taxon>Herpotrichiellaceae</taxon>
        <taxon>Exophiala</taxon>
    </lineage>
</organism>
<evidence type="ECO:0000313" key="3">
    <source>
        <dbReference type="Proteomes" id="UP000288859"/>
    </source>
</evidence>
<dbReference type="OrthoDB" id="5216128at2759"/>
<dbReference type="Proteomes" id="UP000288859">
    <property type="component" value="Unassembled WGS sequence"/>
</dbReference>
<evidence type="ECO:0000256" key="1">
    <source>
        <dbReference type="SAM" id="Phobius"/>
    </source>
</evidence>
<dbReference type="InterPro" id="IPR025363">
    <property type="entry name" value="DUF4267"/>
</dbReference>